<dbReference type="AlphaFoldDB" id="A0A9W9FS99"/>
<dbReference type="OrthoDB" id="2580841at2759"/>
<comment type="caution">
    <text evidence="2">The sequence shown here is derived from an EMBL/GenBank/DDBJ whole genome shotgun (WGS) entry which is preliminary data.</text>
</comment>
<dbReference type="GeneID" id="81392586"/>
<dbReference type="InterPro" id="IPR019268">
    <property type="entry name" value="DUF2278"/>
</dbReference>
<proteinExistence type="predicted"/>
<dbReference type="RefSeq" id="XP_056514485.1">
    <property type="nucleotide sequence ID" value="XM_056653418.1"/>
</dbReference>
<reference evidence="2" key="1">
    <citation type="submission" date="2022-11" db="EMBL/GenBank/DDBJ databases">
        <authorList>
            <person name="Petersen C."/>
        </authorList>
    </citation>
    <scope>NUCLEOTIDE SEQUENCE</scope>
    <source>
        <strain evidence="2">IBT 34128</strain>
    </source>
</reference>
<protein>
    <submittedName>
        <fullName evidence="2">Uncharacterized protein</fullName>
    </submittedName>
</protein>
<organism evidence="2 3">
    <name type="scientific">Penicillium alfredii</name>
    <dbReference type="NCBI Taxonomy" id="1506179"/>
    <lineage>
        <taxon>Eukaryota</taxon>
        <taxon>Fungi</taxon>
        <taxon>Dikarya</taxon>
        <taxon>Ascomycota</taxon>
        <taxon>Pezizomycotina</taxon>
        <taxon>Eurotiomycetes</taxon>
        <taxon>Eurotiomycetidae</taxon>
        <taxon>Eurotiales</taxon>
        <taxon>Aspergillaceae</taxon>
        <taxon>Penicillium</taxon>
    </lineage>
</organism>
<evidence type="ECO:0000313" key="3">
    <source>
        <dbReference type="Proteomes" id="UP001141434"/>
    </source>
</evidence>
<gene>
    <name evidence="2" type="ORF">NUU61_002836</name>
</gene>
<reference evidence="2" key="2">
    <citation type="journal article" date="2023" name="IMA Fungus">
        <title>Comparative genomic study of the Penicillium genus elucidates a diverse pangenome and 15 lateral gene transfer events.</title>
        <authorList>
            <person name="Petersen C."/>
            <person name="Sorensen T."/>
            <person name="Nielsen M.R."/>
            <person name="Sondergaard T.E."/>
            <person name="Sorensen J.L."/>
            <person name="Fitzpatrick D.A."/>
            <person name="Frisvad J.C."/>
            <person name="Nielsen K.L."/>
        </authorList>
    </citation>
    <scope>NUCLEOTIDE SEQUENCE</scope>
    <source>
        <strain evidence="2">IBT 34128</strain>
    </source>
</reference>
<accession>A0A9W9FS99</accession>
<name>A0A9W9FS99_9EURO</name>
<evidence type="ECO:0000313" key="2">
    <source>
        <dbReference type="EMBL" id="KAJ5105489.1"/>
    </source>
</evidence>
<dbReference type="EMBL" id="JAPMSZ010000004">
    <property type="protein sequence ID" value="KAJ5105489.1"/>
    <property type="molecule type" value="Genomic_DNA"/>
</dbReference>
<dbReference type="Proteomes" id="UP001141434">
    <property type="component" value="Unassembled WGS sequence"/>
</dbReference>
<dbReference type="Pfam" id="PF10042">
    <property type="entry name" value="DUF2278"/>
    <property type="match status" value="1"/>
</dbReference>
<feature type="region of interest" description="Disordered" evidence="1">
    <location>
        <begin position="72"/>
        <end position="93"/>
    </location>
</feature>
<evidence type="ECO:0000256" key="1">
    <source>
        <dbReference type="SAM" id="MobiDB-lite"/>
    </source>
</evidence>
<sequence length="135" mass="15369">MSYTAERASIDPVSSHTQLCFRDDDHVNKRPQAAINVKSIGAESRLVVWFNHNFSHPVTQELEQLESGFQLLGRSSGHRNNNRNRNNNIPDDLSSRLTRLDFLRTKGLLQLETGRVLPHDIPGPRNDVLDEMEPT</sequence>
<keyword evidence="3" id="KW-1185">Reference proteome</keyword>